<dbReference type="InterPro" id="IPR043140">
    <property type="entry name" value="Ribosomal_uS14_sf"/>
</dbReference>
<name>A0A8D0DTI0_SALMN</name>
<reference evidence="1" key="2">
    <citation type="submission" date="2025-09" db="UniProtKB">
        <authorList>
            <consortium name="Ensembl"/>
        </authorList>
    </citation>
    <scope>IDENTIFICATION</scope>
</reference>
<sequence length="50" mass="5508">IAVFVLEVQVGSHSCHGCSNCPGLIHKYGLNMCHGTKLRAHPYIVFIKLD</sequence>
<dbReference type="Ensembl" id="ENSSMRT00000025306.1">
    <property type="protein sequence ID" value="ENSSMRP00000021602.1"/>
    <property type="gene ID" value="ENSSMRG00000016814.1"/>
</dbReference>
<evidence type="ECO:0000313" key="2">
    <source>
        <dbReference type="Proteomes" id="UP000694421"/>
    </source>
</evidence>
<keyword evidence="2" id="KW-1185">Reference proteome</keyword>
<dbReference type="Proteomes" id="UP000694421">
    <property type="component" value="Unplaced"/>
</dbReference>
<organism evidence="1 2">
    <name type="scientific">Salvator merianae</name>
    <name type="common">Argentine black and white tegu</name>
    <name type="synonym">Tupinambis merianae</name>
    <dbReference type="NCBI Taxonomy" id="96440"/>
    <lineage>
        <taxon>Eukaryota</taxon>
        <taxon>Metazoa</taxon>
        <taxon>Chordata</taxon>
        <taxon>Craniata</taxon>
        <taxon>Vertebrata</taxon>
        <taxon>Euteleostomi</taxon>
        <taxon>Lepidosauria</taxon>
        <taxon>Squamata</taxon>
        <taxon>Bifurcata</taxon>
        <taxon>Unidentata</taxon>
        <taxon>Episquamata</taxon>
        <taxon>Laterata</taxon>
        <taxon>Teiioidea</taxon>
        <taxon>Teiidae</taxon>
        <taxon>Salvator</taxon>
    </lineage>
</organism>
<evidence type="ECO:0000313" key="1">
    <source>
        <dbReference type="Ensembl" id="ENSSMRP00000021602.1"/>
    </source>
</evidence>
<accession>A0A8D0DTI0</accession>
<dbReference type="Gene3D" id="4.10.830.10">
    <property type="entry name" value="30s Ribosomal Protein S14, Chain N"/>
    <property type="match status" value="1"/>
</dbReference>
<proteinExistence type="predicted"/>
<reference evidence="1" key="1">
    <citation type="submission" date="2025-08" db="UniProtKB">
        <authorList>
            <consortium name="Ensembl"/>
        </authorList>
    </citation>
    <scope>IDENTIFICATION</scope>
</reference>
<protein>
    <submittedName>
        <fullName evidence="1">Uncharacterized protein</fullName>
    </submittedName>
</protein>
<dbReference type="AlphaFoldDB" id="A0A8D0DTI0"/>